<name>A0A3N2DNW6_9GAMM</name>
<organism evidence="2 3">
    <name type="scientific">Sinobacterium caligoides</name>
    <dbReference type="NCBI Taxonomy" id="933926"/>
    <lineage>
        <taxon>Bacteria</taxon>
        <taxon>Pseudomonadati</taxon>
        <taxon>Pseudomonadota</taxon>
        <taxon>Gammaproteobacteria</taxon>
        <taxon>Cellvibrionales</taxon>
        <taxon>Spongiibacteraceae</taxon>
        <taxon>Sinobacterium</taxon>
    </lineage>
</organism>
<keyword evidence="1" id="KW-1133">Transmembrane helix</keyword>
<feature type="transmembrane region" description="Helical" evidence="1">
    <location>
        <begin position="56"/>
        <end position="80"/>
    </location>
</feature>
<feature type="transmembrane region" description="Helical" evidence="1">
    <location>
        <begin position="23"/>
        <end position="44"/>
    </location>
</feature>
<keyword evidence="1" id="KW-0812">Transmembrane</keyword>
<sequence>MINYRELTGGCRLRKEKIVERSAVYYCYVGRITVQATLPLRIILSFKRYLSSLHNAGSNLVLPLLLLLSGLLLLALRPYLGICTYVTDSDYIRFFLLCKCYLNVFLTWLWGGGFCYFWRCKRDVGAENWVAR</sequence>
<keyword evidence="3" id="KW-1185">Reference proteome</keyword>
<keyword evidence="1" id="KW-0472">Membrane</keyword>
<gene>
    <name evidence="2" type="ORF">EDC56_1929</name>
</gene>
<dbReference type="AlphaFoldDB" id="A0A3N2DNW6"/>
<comment type="caution">
    <text evidence="2">The sequence shown here is derived from an EMBL/GenBank/DDBJ whole genome shotgun (WGS) entry which is preliminary data.</text>
</comment>
<evidence type="ECO:0000256" key="1">
    <source>
        <dbReference type="SAM" id="Phobius"/>
    </source>
</evidence>
<protein>
    <submittedName>
        <fullName evidence="2">Uncharacterized protein</fullName>
    </submittedName>
</protein>
<reference evidence="2 3" key="1">
    <citation type="submission" date="2018-11" db="EMBL/GenBank/DDBJ databases">
        <title>Genomic Encyclopedia of Type Strains, Phase IV (KMG-IV): sequencing the most valuable type-strain genomes for metagenomic binning, comparative biology and taxonomic classification.</title>
        <authorList>
            <person name="Goeker M."/>
        </authorList>
    </citation>
    <scope>NUCLEOTIDE SEQUENCE [LARGE SCALE GENOMIC DNA]</scope>
    <source>
        <strain evidence="2 3">DSM 100316</strain>
    </source>
</reference>
<evidence type="ECO:0000313" key="2">
    <source>
        <dbReference type="EMBL" id="ROS01487.1"/>
    </source>
</evidence>
<dbReference type="Proteomes" id="UP000275394">
    <property type="component" value="Unassembled WGS sequence"/>
</dbReference>
<dbReference type="EMBL" id="RKHR01000004">
    <property type="protein sequence ID" value="ROS01487.1"/>
    <property type="molecule type" value="Genomic_DNA"/>
</dbReference>
<accession>A0A3N2DNW6</accession>
<feature type="transmembrane region" description="Helical" evidence="1">
    <location>
        <begin position="92"/>
        <end position="118"/>
    </location>
</feature>
<evidence type="ECO:0000313" key="3">
    <source>
        <dbReference type="Proteomes" id="UP000275394"/>
    </source>
</evidence>
<proteinExistence type="predicted"/>